<comment type="caution">
    <text evidence="2">The sequence shown here is derived from an EMBL/GenBank/DDBJ whole genome shotgun (WGS) entry which is preliminary data.</text>
</comment>
<dbReference type="GO" id="GO:0004553">
    <property type="term" value="F:hydrolase activity, hydrolyzing O-glycosyl compounds"/>
    <property type="evidence" value="ECO:0007669"/>
    <property type="project" value="InterPro"/>
</dbReference>
<dbReference type="InterPro" id="IPR039514">
    <property type="entry name" value="6GAL-like"/>
</dbReference>
<gene>
    <name evidence="2" type="ORF">IAA37_08425</name>
</gene>
<protein>
    <recommendedName>
        <fullName evidence="1">Endo-beta-1,6-galactanase-like domain-containing protein</fullName>
    </recommendedName>
</protein>
<feature type="domain" description="Endo-beta-1,6-galactanase-like" evidence="1">
    <location>
        <begin position="2"/>
        <end position="217"/>
    </location>
</feature>
<dbReference type="InterPro" id="IPR017853">
    <property type="entry name" value="GH"/>
</dbReference>
<dbReference type="SUPFAM" id="SSF51445">
    <property type="entry name" value="(Trans)glycosidases"/>
    <property type="match status" value="1"/>
</dbReference>
<reference evidence="2" key="1">
    <citation type="journal article" date="2021" name="PeerJ">
        <title>Extensive microbial diversity within the chicken gut microbiome revealed by metagenomics and culture.</title>
        <authorList>
            <person name="Gilroy R."/>
            <person name="Ravi A."/>
            <person name="Getino M."/>
            <person name="Pursley I."/>
            <person name="Horton D.L."/>
            <person name="Alikhan N.F."/>
            <person name="Baker D."/>
            <person name="Gharbi K."/>
            <person name="Hall N."/>
            <person name="Watson M."/>
            <person name="Adriaenssens E.M."/>
            <person name="Foster-Nyarko E."/>
            <person name="Jarju S."/>
            <person name="Secka A."/>
            <person name="Antonio M."/>
            <person name="Oren A."/>
            <person name="Chaudhuri R.R."/>
            <person name="La Ragione R."/>
            <person name="Hildebrand F."/>
            <person name="Pallen M.J."/>
        </authorList>
    </citation>
    <scope>NUCLEOTIDE SEQUENCE</scope>
    <source>
        <strain evidence="2">CHK188-16595</strain>
    </source>
</reference>
<name>A0A9D2SA86_9FIRM</name>
<evidence type="ECO:0000313" key="2">
    <source>
        <dbReference type="EMBL" id="HJB75676.1"/>
    </source>
</evidence>
<dbReference type="Pfam" id="PF14587">
    <property type="entry name" value="Glyco_hydr_30_2"/>
    <property type="match status" value="1"/>
</dbReference>
<dbReference type="Gene3D" id="3.20.20.80">
    <property type="entry name" value="Glycosidases"/>
    <property type="match status" value="1"/>
</dbReference>
<evidence type="ECO:0000313" key="3">
    <source>
        <dbReference type="Proteomes" id="UP000823877"/>
    </source>
</evidence>
<dbReference type="EMBL" id="DWXN01000012">
    <property type="protein sequence ID" value="HJB75676.1"/>
    <property type="molecule type" value="Genomic_DNA"/>
</dbReference>
<proteinExistence type="predicted"/>
<evidence type="ECO:0000259" key="1">
    <source>
        <dbReference type="Pfam" id="PF14587"/>
    </source>
</evidence>
<dbReference type="InterPro" id="IPR039743">
    <property type="entry name" value="6GAL/EXGAL"/>
</dbReference>
<accession>A0A9D2SA86</accession>
<dbReference type="Proteomes" id="UP000823877">
    <property type="component" value="Unassembled WGS sequence"/>
</dbReference>
<dbReference type="AlphaFoldDB" id="A0A9D2SA86"/>
<organism evidence="2 3">
    <name type="scientific">Candidatus Eubacterium faecale</name>
    <dbReference type="NCBI Taxonomy" id="2838568"/>
    <lineage>
        <taxon>Bacteria</taxon>
        <taxon>Bacillati</taxon>
        <taxon>Bacillota</taxon>
        <taxon>Clostridia</taxon>
        <taxon>Eubacteriales</taxon>
        <taxon>Eubacteriaceae</taxon>
        <taxon>Eubacterium</taxon>
    </lineage>
</organism>
<reference evidence="2" key="2">
    <citation type="submission" date="2021-04" db="EMBL/GenBank/DDBJ databases">
        <authorList>
            <person name="Gilroy R."/>
        </authorList>
    </citation>
    <scope>NUCLEOTIDE SEQUENCE</scope>
    <source>
        <strain evidence="2">CHK188-16595</strain>
    </source>
</reference>
<sequence length="463" mass="51963">MKITIDRASARQTIKGYGASACWWSQNVAQEKTAKEISALLYGRDGLGLNIYRYNIGAGWDETNCRVANPWRRCESFFVPQDEEKEEDFKGSYDFDRDGNAYRFLKRCLQMGSIDTVILFANSPHYSFTSSGQASGSLMHHTCNLPFSNYEKYADYFLDITAHFLEDGIPVTYISPINEPQWKWGGKEVWQEGCHYEPQEVAALFHIFAQKLEQRGLHGISLYGPESGEIGGLTDEYLRLFKKDEKIMKHLGVFALHSYHADNDTEIRKSFYKQTVSENQGLRFDMSEWCELPCLHDVDDIGGALITARIIGRDLCDLGAESWSAWVAVNQICDRGNGLDYSDGLLSATDGFSHYKICKRYYAMKHFAEFAPKGSRVLGNSKQENGASVFLFETPDGGITAIAVNEGEETTLEISGAGKCTLLAVTDADSNFNTLNSAEIEEEIKLKPRSITGIRFSGEKHGD</sequence>
<dbReference type="PANTHER" id="PTHR42767">
    <property type="entry name" value="ENDO-BETA-1,6-GALACTANASE"/>
    <property type="match status" value="1"/>
</dbReference>
<dbReference type="PANTHER" id="PTHR42767:SF1">
    <property type="entry name" value="ENDO-BETA-1,6-GALACTANASE-LIKE DOMAIN-CONTAINING PROTEIN"/>
    <property type="match status" value="1"/>
</dbReference>